<dbReference type="PANTHER" id="PTHR48081:SF8">
    <property type="entry name" value="ALPHA_BETA HYDROLASE FOLD-3 DOMAIN-CONTAINING PROTEIN-RELATED"/>
    <property type="match status" value="1"/>
</dbReference>
<sequence length="315" mass="34992">MFLLVLRICRFFSQRHRMLSLIPPELKHTACKHLIQPNNRLSLWFFRTFRNAATAPAPHVRLTRRTVKSSGADISVFQYTPKSTSMEIPGTPVVLWIHGGGYIMGSAAVDHEYCSYLAQDLQCQIFSVDYRLAPEHPYPIPLDDCYTALEWLCSQTPSSIVVVGSSAGGGLAAALVQRAVDNKITIAFHALIYPMLDDATGHTDTTTTFAPLWWPSANRYGWRSYLGGNGKTTKPGCYAVPARRDDLSGTPPAWIGVGTLDLFYAENVAYAMRLPECELVTVPGMYHGTDILVPNDERMVAFRDSLLTAIRKHLA</sequence>
<dbReference type="STRING" id="571915.CMUST_04855"/>
<dbReference type="AlphaFoldDB" id="A0A0G3GVX1"/>
<dbReference type="InterPro" id="IPR013094">
    <property type="entry name" value="AB_hydrolase_3"/>
</dbReference>
<keyword evidence="1 3" id="KW-0378">Hydrolase</keyword>
<dbReference type="SUPFAM" id="SSF53474">
    <property type="entry name" value="alpha/beta-Hydrolases"/>
    <property type="match status" value="1"/>
</dbReference>
<dbReference type="InterPro" id="IPR050300">
    <property type="entry name" value="GDXG_lipolytic_enzyme"/>
</dbReference>
<dbReference type="GO" id="GO:0016787">
    <property type="term" value="F:hydrolase activity"/>
    <property type="evidence" value="ECO:0007669"/>
    <property type="project" value="UniProtKB-KW"/>
</dbReference>
<name>A0A0G3GVX1_9CORY</name>
<dbReference type="PATRIC" id="fig|571915.4.peg.1028"/>
<dbReference type="PANTHER" id="PTHR48081">
    <property type="entry name" value="AB HYDROLASE SUPERFAMILY PROTEIN C4A8.06C"/>
    <property type="match status" value="1"/>
</dbReference>
<protein>
    <submittedName>
        <fullName evidence="3">Esterase/lipase</fullName>
        <ecNumber evidence="3">3.1.1.-</ecNumber>
    </submittedName>
</protein>
<keyword evidence="4" id="KW-1185">Reference proteome</keyword>
<evidence type="ECO:0000313" key="3">
    <source>
        <dbReference type="EMBL" id="AKK05309.1"/>
    </source>
</evidence>
<organism evidence="3 4">
    <name type="scientific">Corynebacterium mustelae</name>
    <dbReference type="NCBI Taxonomy" id="571915"/>
    <lineage>
        <taxon>Bacteria</taxon>
        <taxon>Bacillati</taxon>
        <taxon>Actinomycetota</taxon>
        <taxon>Actinomycetes</taxon>
        <taxon>Mycobacteriales</taxon>
        <taxon>Corynebacteriaceae</taxon>
        <taxon>Corynebacterium</taxon>
    </lineage>
</organism>
<reference evidence="4" key="2">
    <citation type="submission" date="2015-05" db="EMBL/GenBank/DDBJ databases">
        <title>Complete genome sequence of Corynebacterium mustelae DSM 45274, isolated from various tissues of a male ferret with lethal sepsis.</title>
        <authorList>
            <person name="Ruckert C."/>
            <person name="Albersmeier A."/>
            <person name="Winkler A."/>
            <person name="Tauch A."/>
        </authorList>
    </citation>
    <scope>NUCLEOTIDE SEQUENCE [LARGE SCALE GENOMIC DNA]</scope>
    <source>
        <strain evidence="4">DSM 45274</strain>
    </source>
</reference>
<proteinExistence type="predicted"/>
<reference evidence="3 4" key="1">
    <citation type="journal article" date="2015" name="Genome Announc.">
        <title>Complete Genome Sequence of the Type Strain Corynebacterium mustelae DSM 45274, Isolated from Various Tissues of a Male Ferret with Lethal Sepsis.</title>
        <authorList>
            <person name="Ruckert C."/>
            <person name="Eimer J."/>
            <person name="Winkler A."/>
            <person name="Tauch A."/>
        </authorList>
    </citation>
    <scope>NUCLEOTIDE SEQUENCE [LARGE SCALE GENOMIC DNA]</scope>
    <source>
        <strain evidence="3 4">DSM 45274</strain>
    </source>
</reference>
<dbReference type="Proteomes" id="UP000035199">
    <property type="component" value="Chromosome"/>
</dbReference>
<evidence type="ECO:0000259" key="2">
    <source>
        <dbReference type="Pfam" id="PF07859"/>
    </source>
</evidence>
<gene>
    <name evidence="3" type="primary">lipW</name>
    <name evidence="3" type="ORF">CMUST_04855</name>
</gene>
<dbReference type="InterPro" id="IPR029058">
    <property type="entry name" value="AB_hydrolase_fold"/>
</dbReference>
<dbReference type="KEGG" id="cmv:CMUST_04855"/>
<dbReference type="EC" id="3.1.1.-" evidence="3"/>
<dbReference type="EMBL" id="CP011542">
    <property type="protein sequence ID" value="AKK05309.1"/>
    <property type="molecule type" value="Genomic_DNA"/>
</dbReference>
<dbReference type="RefSeq" id="WP_047261544.1">
    <property type="nucleotide sequence ID" value="NZ_CP011542.1"/>
</dbReference>
<feature type="domain" description="Alpha/beta hydrolase fold-3" evidence="2">
    <location>
        <begin position="94"/>
        <end position="288"/>
    </location>
</feature>
<dbReference type="Gene3D" id="3.40.50.1820">
    <property type="entry name" value="alpha/beta hydrolase"/>
    <property type="match status" value="1"/>
</dbReference>
<dbReference type="OrthoDB" id="3181909at2"/>
<evidence type="ECO:0000313" key="4">
    <source>
        <dbReference type="Proteomes" id="UP000035199"/>
    </source>
</evidence>
<accession>A0A0G3GVX1</accession>
<evidence type="ECO:0000256" key="1">
    <source>
        <dbReference type="ARBA" id="ARBA00022801"/>
    </source>
</evidence>
<dbReference type="Pfam" id="PF07859">
    <property type="entry name" value="Abhydrolase_3"/>
    <property type="match status" value="1"/>
</dbReference>